<evidence type="ECO:0000256" key="9">
    <source>
        <dbReference type="ARBA" id="ARBA00022679"/>
    </source>
</evidence>
<dbReference type="SUPFAM" id="SSF47648">
    <property type="entry name" value="Nucleoside phosphorylase/phosphoribosyltransferase N-terminal domain"/>
    <property type="match status" value="1"/>
</dbReference>
<comment type="similarity">
    <text evidence="4">Belongs to the thymidine/pyrimidine-nucleoside phosphorylase family.</text>
</comment>
<evidence type="ECO:0000256" key="11">
    <source>
        <dbReference type="ARBA" id="ARBA00022958"/>
    </source>
</evidence>
<dbReference type="InterPro" id="IPR017459">
    <property type="entry name" value="Glycosyl_Trfase_fam3_N_dom"/>
</dbReference>
<dbReference type="InterPro" id="IPR017872">
    <property type="entry name" value="Pyrmidine_PPase_CS"/>
</dbReference>
<evidence type="ECO:0000313" key="16">
    <source>
        <dbReference type="Proteomes" id="UP001066455"/>
    </source>
</evidence>
<comment type="catalytic activity">
    <reaction evidence="1">
        <text>2'-deoxyuridine + phosphate = 2-deoxy-alpha-D-ribose 1-phosphate + uracil</text>
        <dbReference type="Rhea" id="RHEA:22824"/>
        <dbReference type="ChEBI" id="CHEBI:16450"/>
        <dbReference type="ChEBI" id="CHEBI:17568"/>
        <dbReference type="ChEBI" id="CHEBI:43474"/>
        <dbReference type="ChEBI" id="CHEBI:57259"/>
        <dbReference type="EC" id="2.4.2.2"/>
    </reaction>
</comment>
<reference evidence="15" key="1">
    <citation type="submission" date="2022-02" db="EMBL/GenBank/DDBJ databases">
        <title>Crop Bioprotection Bacillus Genome Sequencing.</title>
        <authorList>
            <person name="Dunlap C."/>
        </authorList>
    </citation>
    <scope>NUCLEOTIDE SEQUENCE</scope>
    <source>
        <strain evidence="15">T20C14</strain>
    </source>
</reference>
<dbReference type="SUPFAM" id="SSF54680">
    <property type="entry name" value="Pyrimidine nucleoside phosphorylase C-terminal domain"/>
    <property type="match status" value="1"/>
</dbReference>
<dbReference type="PIRSF" id="PIRSF000478">
    <property type="entry name" value="TP_PyNP"/>
    <property type="match status" value="1"/>
</dbReference>
<evidence type="ECO:0000256" key="7">
    <source>
        <dbReference type="ARBA" id="ARBA00014680"/>
    </source>
</evidence>
<dbReference type="GO" id="GO:0006206">
    <property type="term" value="P:pyrimidine nucleobase metabolic process"/>
    <property type="evidence" value="ECO:0007669"/>
    <property type="project" value="InterPro"/>
</dbReference>
<evidence type="ECO:0000256" key="10">
    <source>
        <dbReference type="ARBA" id="ARBA00022723"/>
    </source>
</evidence>
<proteinExistence type="inferred from homology"/>
<dbReference type="GO" id="GO:0006213">
    <property type="term" value="P:pyrimidine nucleoside metabolic process"/>
    <property type="evidence" value="ECO:0007669"/>
    <property type="project" value="InterPro"/>
</dbReference>
<evidence type="ECO:0000259" key="14">
    <source>
        <dbReference type="SMART" id="SM00941"/>
    </source>
</evidence>
<dbReference type="InterPro" id="IPR036320">
    <property type="entry name" value="Glycosyl_Trfase_fam3_N_dom_sf"/>
</dbReference>
<comment type="function">
    <text evidence="3">Catalyzes phosphorolysis of the pyrimidine nucleosides uridine, thymidine and 2'-deoxyuridine with the formation of the corresponding pyrimidine base and ribose-1-phosphate.</text>
</comment>
<sequence length="433" mass="46269">MRMVDIITKKQNGEELTTEEIQFFIKGYTDGSIPDYQASALAMAIYFQDMTDRERADLTMAMVNSGETIDLSAIEGIKVDKHSTGGVGDTTTLVLAPLVAALDVPVAKMSGRGLGHTGGTIDKLEAIKGFHVELSKDEFIELVNRDKVAVIGQSGNLTPADKKLYALRDVTGTVNSIPLIASSIMSKKIAAGADAIVLDVKTGAGAFMKTDEDAVNLAKAMVRIGNNVGRQTMAVISDMSQPLGFAIGNALEVKEAIDTLKGEGPEDLTELVLTLGSQMVVLAKKAETLEEAREKLIDVMKNGKALQKFKDFLQNQGGDSSVADNPEKLPQAAYKIDVPAKEAGVVSEIVADQIGVAAMLLGAGRATKEDKIDLAVGIMLRKKVGDRVEKGEPLVTLYANRENVDDVIAKVYDNIQIAEKAEAPKLVHTVITE</sequence>
<evidence type="ECO:0000313" key="15">
    <source>
        <dbReference type="EMBL" id="MCY9280246.1"/>
    </source>
</evidence>
<dbReference type="EC" id="2.4.2.2" evidence="6"/>
<dbReference type="InterPro" id="IPR013102">
    <property type="entry name" value="PYNP_C"/>
</dbReference>
<dbReference type="Pfam" id="PF07831">
    <property type="entry name" value="PYNP_C"/>
    <property type="match status" value="1"/>
</dbReference>
<dbReference type="PANTHER" id="PTHR10515">
    <property type="entry name" value="THYMIDINE PHOSPHORYLASE"/>
    <property type="match status" value="1"/>
</dbReference>
<protein>
    <recommendedName>
        <fullName evidence="7">Pyrimidine-nucleoside phosphorylase</fullName>
        <ecNumber evidence="6">2.4.2.2</ecNumber>
    </recommendedName>
</protein>
<evidence type="ECO:0000256" key="13">
    <source>
        <dbReference type="ARBA" id="ARBA00048525"/>
    </source>
</evidence>
<comment type="cofactor">
    <cofactor evidence="2">
        <name>K(+)</name>
        <dbReference type="ChEBI" id="CHEBI:29103"/>
    </cofactor>
</comment>
<dbReference type="FunFam" id="3.90.1170.30:FF:000002">
    <property type="entry name" value="Pyrimidine-nucleoside phosphorylase"/>
    <property type="match status" value="1"/>
</dbReference>
<dbReference type="PANTHER" id="PTHR10515:SF0">
    <property type="entry name" value="THYMIDINE PHOSPHORYLASE"/>
    <property type="match status" value="1"/>
</dbReference>
<evidence type="ECO:0000256" key="2">
    <source>
        <dbReference type="ARBA" id="ARBA00001958"/>
    </source>
</evidence>
<dbReference type="InterPro" id="IPR035902">
    <property type="entry name" value="Nuc_phospho_transferase"/>
</dbReference>
<evidence type="ECO:0000256" key="1">
    <source>
        <dbReference type="ARBA" id="ARBA00001066"/>
    </source>
</evidence>
<evidence type="ECO:0000256" key="6">
    <source>
        <dbReference type="ARBA" id="ARBA00011889"/>
    </source>
</evidence>
<dbReference type="GO" id="GO:0005829">
    <property type="term" value="C:cytosol"/>
    <property type="evidence" value="ECO:0007669"/>
    <property type="project" value="TreeGrafter"/>
</dbReference>
<dbReference type="InterPro" id="IPR036566">
    <property type="entry name" value="PYNP-like_C_sf"/>
</dbReference>
<keyword evidence="9 15" id="KW-0808">Transferase</keyword>
<evidence type="ECO:0000256" key="5">
    <source>
        <dbReference type="ARBA" id="ARBA00011738"/>
    </source>
</evidence>
<gene>
    <name evidence="15" type="ORF">MOE73_09265</name>
</gene>
<accession>A0AA90ES04</accession>
<feature type="domain" description="Pyrimidine nucleoside phosphorylase C-terminal" evidence="14">
    <location>
        <begin position="345"/>
        <end position="418"/>
    </location>
</feature>
<dbReference type="RefSeq" id="WP_268305255.1">
    <property type="nucleotide sequence ID" value="NZ_JALAJI010000002.1"/>
</dbReference>
<dbReference type="PROSITE" id="PS00647">
    <property type="entry name" value="THYMID_PHOSPHORYLASE"/>
    <property type="match status" value="1"/>
</dbReference>
<dbReference type="Gene3D" id="1.20.970.10">
    <property type="entry name" value="Transferase, Pyrimidine Nucleoside Phosphorylase, Chain C"/>
    <property type="match status" value="1"/>
</dbReference>
<dbReference type="InterPro" id="IPR000312">
    <property type="entry name" value="Glycosyl_Trfase_fam3"/>
</dbReference>
<name>A0AA90ES04_9BACI</name>
<evidence type="ECO:0000256" key="4">
    <source>
        <dbReference type="ARBA" id="ARBA00006915"/>
    </source>
</evidence>
<dbReference type="Gene3D" id="3.90.1170.30">
    <property type="entry name" value="Pyrimidine nucleoside phosphorylase-like, C-terminal domain"/>
    <property type="match status" value="1"/>
</dbReference>
<dbReference type="InterPro" id="IPR000053">
    <property type="entry name" value="Thymidine/pyrmidine_PPase"/>
</dbReference>
<dbReference type="GO" id="GO:0009032">
    <property type="term" value="F:thymidine phosphorylase activity"/>
    <property type="evidence" value="ECO:0007669"/>
    <property type="project" value="TreeGrafter"/>
</dbReference>
<evidence type="ECO:0000256" key="8">
    <source>
        <dbReference type="ARBA" id="ARBA00022676"/>
    </source>
</evidence>
<evidence type="ECO:0000256" key="12">
    <source>
        <dbReference type="ARBA" id="ARBA00048453"/>
    </source>
</evidence>
<keyword evidence="8 15" id="KW-0328">Glycosyltransferase</keyword>
<evidence type="ECO:0000256" key="3">
    <source>
        <dbReference type="ARBA" id="ARBA00003877"/>
    </source>
</evidence>
<dbReference type="NCBIfam" id="NF004490">
    <property type="entry name" value="PRK05820.1"/>
    <property type="match status" value="1"/>
</dbReference>
<dbReference type="EMBL" id="JALAXI010000010">
    <property type="protein sequence ID" value="MCY9280246.1"/>
    <property type="molecule type" value="Genomic_DNA"/>
</dbReference>
<keyword evidence="10" id="KW-0479">Metal-binding</keyword>
<dbReference type="Pfam" id="PF00591">
    <property type="entry name" value="Glycos_transf_3"/>
    <property type="match status" value="1"/>
</dbReference>
<dbReference type="Pfam" id="PF02885">
    <property type="entry name" value="Glycos_trans_3N"/>
    <property type="match status" value="1"/>
</dbReference>
<dbReference type="SUPFAM" id="SSF52418">
    <property type="entry name" value="Nucleoside phosphorylase/phosphoribosyltransferase catalytic domain"/>
    <property type="match status" value="1"/>
</dbReference>
<comment type="catalytic activity">
    <reaction evidence="13">
        <text>thymidine + phosphate = 2-deoxy-alpha-D-ribose 1-phosphate + thymine</text>
        <dbReference type="Rhea" id="RHEA:16037"/>
        <dbReference type="ChEBI" id="CHEBI:17748"/>
        <dbReference type="ChEBI" id="CHEBI:17821"/>
        <dbReference type="ChEBI" id="CHEBI:43474"/>
        <dbReference type="ChEBI" id="CHEBI:57259"/>
        <dbReference type="EC" id="2.4.2.2"/>
    </reaction>
</comment>
<dbReference type="Proteomes" id="UP001066455">
    <property type="component" value="Unassembled WGS sequence"/>
</dbReference>
<dbReference type="InterPro" id="IPR018090">
    <property type="entry name" value="Pyrmidine_PPas_bac/euk"/>
</dbReference>
<dbReference type="NCBIfam" id="TIGR02644">
    <property type="entry name" value="Y_phosphoryl"/>
    <property type="match status" value="1"/>
</dbReference>
<dbReference type="NCBIfam" id="NF004747">
    <property type="entry name" value="PRK06078.1"/>
    <property type="match status" value="1"/>
</dbReference>
<dbReference type="FunFam" id="1.20.970.10:FF:000002">
    <property type="entry name" value="Pyrimidine-nucleoside phosphorylase"/>
    <property type="match status" value="1"/>
</dbReference>
<dbReference type="GO" id="GO:0004645">
    <property type="term" value="F:1,4-alpha-oligoglucan phosphorylase activity"/>
    <property type="evidence" value="ECO:0007669"/>
    <property type="project" value="InterPro"/>
</dbReference>
<dbReference type="Gene3D" id="3.40.1030.10">
    <property type="entry name" value="Nucleoside phosphorylase/phosphoribosyltransferase catalytic domain"/>
    <property type="match status" value="1"/>
</dbReference>
<comment type="subunit">
    <text evidence="5">Homodimer.</text>
</comment>
<dbReference type="SMART" id="SM00941">
    <property type="entry name" value="PYNP_C"/>
    <property type="match status" value="1"/>
</dbReference>
<dbReference type="FunFam" id="3.40.1030.10:FF:000003">
    <property type="entry name" value="Pyrimidine-nucleoside phosphorylase"/>
    <property type="match status" value="1"/>
</dbReference>
<dbReference type="GO" id="GO:0046872">
    <property type="term" value="F:metal ion binding"/>
    <property type="evidence" value="ECO:0007669"/>
    <property type="project" value="UniProtKB-KW"/>
</dbReference>
<keyword evidence="11" id="KW-0630">Potassium</keyword>
<comment type="catalytic activity">
    <reaction evidence="12">
        <text>uridine + phosphate = alpha-D-ribose 1-phosphate + uracil</text>
        <dbReference type="Rhea" id="RHEA:24388"/>
        <dbReference type="ChEBI" id="CHEBI:16704"/>
        <dbReference type="ChEBI" id="CHEBI:17568"/>
        <dbReference type="ChEBI" id="CHEBI:43474"/>
        <dbReference type="ChEBI" id="CHEBI:57720"/>
        <dbReference type="EC" id="2.4.2.2"/>
    </reaction>
</comment>
<dbReference type="AlphaFoldDB" id="A0AA90ES04"/>
<comment type="caution">
    <text evidence="15">The sequence shown here is derived from an EMBL/GenBank/DDBJ whole genome shotgun (WGS) entry which is preliminary data.</text>
</comment>
<organism evidence="15 16">
    <name type="scientific">Bacillus haynesii</name>
    <dbReference type="NCBI Taxonomy" id="1925021"/>
    <lineage>
        <taxon>Bacteria</taxon>
        <taxon>Bacillati</taxon>
        <taxon>Bacillota</taxon>
        <taxon>Bacilli</taxon>
        <taxon>Bacillales</taxon>
        <taxon>Bacillaceae</taxon>
        <taxon>Bacillus</taxon>
    </lineage>
</organism>